<gene>
    <name evidence="3" type="ORF">C8Q69DRAFT_301551</name>
</gene>
<dbReference type="PANTHER" id="PTHR43861">
    <property type="entry name" value="TRANS-ACONITATE 2-METHYLTRANSFERASE-RELATED"/>
    <property type="match status" value="1"/>
</dbReference>
<dbReference type="STRING" id="264951.A0A443HSF5"/>
<dbReference type="GeneID" id="39596435"/>
<dbReference type="CDD" id="cd02440">
    <property type="entry name" value="AdoMet_MTases"/>
    <property type="match status" value="1"/>
</dbReference>
<feature type="region of interest" description="Disordered" evidence="2">
    <location>
        <begin position="1"/>
        <end position="22"/>
    </location>
</feature>
<evidence type="ECO:0000313" key="4">
    <source>
        <dbReference type="Proteomes" id="UP000283841"/>
    </source>
</evidence>
<evidence type="ECO:0000256" key="1">
    <source>
        <dbReference type="ARBA" id="ARBA00022679"/>
    </source>
</evidence>
<dbReference type="RefSeq" id="XP_028484354.1">
    <property type="nucleotide sequence ID" value="XM_028627158.1"/>
</dbReference>
<evidence type="ECO:0000313" key="3">
    <source>
        <dbReference type="EMBL" id="RWQ94709.1"/>
    </source>
</evidence>
<dbReference type="GO" id="GO:0032259">
    <property type="term" value="P:methylation"/>
    <property type="evidence" value="ECO:0007669"/>
    <property type="project" value="UniProtKB-KW"/>
</dbReference>
<dbReference type="Gene3D" id="3.40.50.150">
    <property type="entry name" value="Vaccinia Virus protein VP39"/>
    <property type="match status" value="1"/>
</dbReference>
<comment type="caution">
    <text evidence="3">The sequence shown here is derived from an EMBL/GenBank/DDBJ whole genome shotgun (WGS) entry which is preliminary data.</text>
</comment>
<dbReference type="SUPFAM" id="SSF53335">
    <property type="entry name" value="S-adenosyl-L-methionine-dependent methyltransferases"/>
    <property type="match status" value="1"/>
</dbReference>
<dbReference type="EMBL" id="RCNU01000007">
    <property type="protein sequence ID" value="RWQ94709.1"/>
    <property type="molecule type" value="Genomic_DNA"/>
</dbReference>
<feature type="region of interest" description="Disordered" evidence="2">
    <location>
        <begin position="105"/>
        <end position="124"/>
    </location>
</feature>
<organism evidence="3 4">
    <name type="scientific">Byssochlamys spectabilis</name>
    <name type="common">Paecilomyces variotii</name>
    <dbReference type="NCBI Taxonomy" id="264951"/>
    <lineage>
        <taxon>Eukaryota</taxon>
        <taxon>Fungi</taxon>
        <taxon>Dikarya</taxon>
        <taxon>Ascomycota</taxon>
        <taxon>Pezizomycotina</taxon>
        <taxon>Eurotiomycetes</taxon>
        <taxon>Eurotiomycetidae</taxon>
        <taxon>Eurotiales</taxon>
        <taxon>Thermoascaceae</taxon>
        <taxon>Paecilomyces</taxon>
    </lineage>
</organism>
<accession>A0A443HSF5</accession>
<reference evidence="3 4" key="1">
    <citation type="journal article" date="2018" name="Front. Microbiol.">
        <title>Genomic and genetic insights into a cosmopolitan fungus, Paecilomyces variotii (Eurotiales).</title>
        <authorList>
            <person name="Urquhart A.S."/>
            <person name="Mondo S.J."/>
            <person name="Makela M.R."/>
            <person name="Hane J.K."/>
            <person name="Wiebenga A."/>
            <person name="He G."/>
            <person name="Mihaltcheva S."/>
            <person name="Pangilinan J."/>
            <person name="Lipzen A."/>
            <person name="Barry K."/>
            <person name="de Vries R.P."/>
            <person name="Grigoriev I.V."/>
            <person name="Idnurm A."/>
        </authorList>
    </citation>
    <scope>NUCLEOTIDE SEQUENCE [LARGE SCALE GENOMIC DNA]</scope>
    <source>
        <strain evidence="3 4">CBS 101075</strain>
    </source>
</reference>
<dbReference type="Pfam" id="PF13489">
    <property type="entry name" value="Methyltransf_23"/>
    <property type="match status" value="1"/>
</dbReference>
<dbReference type="GO" id="GO:0008168">
    <property type="term" value="F:methyltransferase activity"/>
    <property type="evidence" value="ECO:0007669"/>
    <property type="project" value="UniProtKB-KW"/>
</dbReference>
<sequence length="251" mass="27916">MGSTGNDRFNEEAATWDSDPTVNKASEEAFRAIVDTFPQLRQNGEETIDVLEIGCGTGLLSLRIAPLVRSLVSVDAAPGMITALESKLRDPSAPKNITPLALILTDPSDRNLPPQSPSNPEGPRRQFHLILSHLVLHHIPDLRETLQTMYDCLLPEGSVALTDFEDFGPEARRFHPESKMEGVERHGIHAESFAQLMREVGFVDVDVRPKWKVIKDVERFPGEWGPKKPSGEGVTLEKMEFPFLLCRGKKA</sequence>
<dbReference type="AlphaFoldDB" id="A0A443HSF5"/>
<evidence type="ECO:0000256" key="2">
    <source>
        <dbReference type="SAM" id="MobiDB-lite"/>
    </source>
</evidence>
<dbReference type="InterPro" id="IPR029063">
    <property type="entry name" value="SAM-dependent_MTases_sf"/>
</dbReference>
<keyword evidence="4" id="KW-1185">Reference proteome</keyword>
<dbReference type="PANTHER" id="PTHR43861:SF3">
    <property type="entry name" value="PUTATIVE (AFU_ORTHOLOGUE AFUA_2G14390)-RELATED"/>
    <property type="match status" value="1"/>
</dbReference>
<dbReference type="VEuPathDB" id="FungiDB:C8Q69DRAFT_301551"/>
<proteinExistence type="predicted"/>
<dbReference type="Proteomes" id="UP000283841">
    <property type="component" value="Unassembled WGS sequence"/>
</dbReference>
<keyword evidence="3" id="KW-0489">Methyltransferase</keyword>
<protein>
    <submittedName>
        <fullName evidence="3">S-adenosyl-L-methionine-dependent methyltransferase</fullName>
    </submittedName>
</protein>
<keyword evidence="1 3" id="KW-0808">Transferase</keyword>
<name>A0A443HSF5_BYSSP</name>